<evidence type="ECO:0000256" key="8">
    <source>
        <dbReference type="ARBA" id="ARBA00022884"/>
    </source>
</evidence>
<dbReference type="PROSITE" id="PS51959">
    <property type="entry name" value="ENDOU"/>
    <property type="match status" value="1"/>
</dbReference>
<dbReference type="GO" id="GO:0046872">
    <property type="term" value="F:metal ion binding"/>
    <property type="evidence" value="ECO:0007669"/>
    <property type="project" value="UniProtKB-UniRule"/>
</dbReference>
<dbReference type="AlphaFoldDB" id="A0ABD2WX39"/>
<dbReference type="Pfam" id="PF09412">
    <property type="entry name" value="XendoU"/>
    <property type="match status" value="1"/>
</dbReference>
<evidence type="ECO:0000256" key="6">
    <source>
        <dbReference type="ARBA" id="ARBA00022759"/>
    </source>
</evidence>
<dbReference type="GO" id="GO:0003723">
    <property type="term" value="F:RNA binding"/>
    <property type="evidence" value="ECO:0007669"/>
    <property type="project" value="UniProtKB-UniRule"/>
</dbReference>
<keyword evidence="9 11" id="KW-0464">Manganese</keyword>
<evidence type="ECO:0000256" key="7">
    <source>
        <dbReference type="ARBA" id="ARBA00022801"/>
    </source>
</evidence>
<dbReference type="GO" id="GO:0004521">
    <property type="term" value="F:RNA endonuclease activity"/>
    <property type="evidence" value="ECO:0007669"/>
    <property type="project" value="UniProtKB-UniRule"/>
</dbReference>
<comment type="subunit">
    <text evidence="3 11">Monomer.</text>
</comment>
<keyword evidence="6 11" id="KW-0255">Endonuclease</keyword>
<reference evidence="13 14" key="1">
    <citation type="journal article" date="2024" name="bioRxiv">
        <title>A reference genome for Trichogramma kaykai: A tiny desert-dwelling parasitoid wasp with competing sex-ratio distorters.</title>
        <authorList>
            <person name="Culotta J."/>
            <person name="Lindsey A.R."/>
        </authorList>
    </citation>
    <scope>NUCLEOTIDE SEQUENCE [LARGE SCALE GENOMIC DNA]</scope>
    <source>
        <strain evidence="13 14">KSX58</strain>
    </source>
</reference>
<feature type="signal peptide" evidence="11">
    <location>
        <begin position="1"/>
        <end position="22"/>
    </location>
</feature>
<evidence type="ECO:0000256" key="4">
    <source>
        <dbReference type="ARBA" id="ARBA00022722"/>
    </source>
</evidence>
<organism evidence="13 14">
    <name type="scientific">Trichogramma kaykai</name>
    <dbReference type="NCBI Taxonomy" id="54128"/>
    <lineage>
        <taxon>Eukaryota</taxon>
        <taxon>Metazoa</taxon>
        <taxon>Ecdysozoa</taxon>
        <taxon>Arthropoda</taxon>
        <taxon>Hexapoda</taxon>
        <taxon>Insecta</taxon>
        <taxon>Pterygota</taxon>
        <taxon>Neoptera</taxon>
        <taxon>Endopterygota</taxon>
        <taxon>Hymenoptera</taxon>
        <taxon>Apocrita</taxon>
        <taxon>Proctotrupomorpha</taxon>
        <taxon>Chalcidoidea</taxon>
        <taxon>Trichogrammatidae</taxon>
        <taxon>Trichogramma</taxon>
    </lineage>
</organism>
<dbReference type="SUPFAM" id="SSF142877">
    <property type="entry name" value="EndoU-like"/>
    <property type="match status" value="1"/>
</dbReference>
<evidence type="ECO:0000256" key="11">
    <source>
        <dbReference type="RuleBase" id="RU367085"/>
    </source>
</evidence>
<gene>
    <name evidence="13" type="ORF">TKK_008688</name>
</gene>
<keyword evidence="5 11" id="KW-0479">Metal-binding</keyword>
<dbReference type="PANTHER" id="PTHR12439">
    <property type="entry name" value="PLACENTAL PROTEIN 11-RELATED"/>
    <property type="match status" value="1"/>
</dbReference>
<comment type="caution">
    <text evidence="13">The sequence shown here is derived from an EMBL/GenBank/DDBJ whole genome shotgun (WGS) entry which is preliminary data.</text>
</comment>
<comment type="cofactor">
    <cofactor evidence="1 11">
        <name>Mn(2+)</name>
        <dbReference type="ChEBI" id="CHEBI:29035"/>
    </cofactor>
</comment>
<comment type="similarity">
    <text evidence="2 11">Belongs to the ENDOU family.</text>
</comment>
<dbReference type="InterPro" id="IPR018998">
    <property type="entry name" value="EndoU_C"/>
</dbReference>
<feature type="chain" id="PRO_5044533347" description="EndoU domain-containing protein" evidence="11">
    <location>
        <begin position="23"/>
        <end position="277"/>
    </location>
</feature>
<evidence type="ECO:0000256" key="2">
    <source>
        <dbReference type="ARBA" id="ARBA00010168"/>
    </source>
</evidence>
<name>A0ABD2WX39_9HYME</name>
<evidence type="ECO:0000313" key="14">
    <source>
        <dbReference type="Proteomes" id="UP001627154"/>
    </source>
</evidence>
<evidence type="ECO:0000259" key="12">
    <source>
        <dbReference type="PROSITE" id="PS51959"/>
    </source>
</evidence>
<dbReference type="CDD" id="cd21159">
    <property type="entry name" value="XendoU"/>
    <property type="match status" value="1"/>
</dbReference>
<dbReference type="InterPro" id="IPR039787">
    <property type="entry name" value="ENDOU"/>
</dbReference>
<evidence type="ECO:0000256" key="5">
    <source>
        <dbReference type="ARBA" id="ARBA00022723"/>
    </source>
</evidence>
<protein>
    <recommendedName>
        <fullName evidence="12">EndoU domain-containing protein</fullName>
    </recommendedName>
</protein>
<evidence type="ECO:0000256" key="9">
    <source>
        <dbReference type="ARBA" id="ARBA00023211"/>
    </source>
</evidence>
<keyword evidence="14" id="KW-1185">Reference proteome</keyword>
<proteinExistence type="inferred from homology"/>
<accession>A0ABD2WX39</accession>
<dbReference type="EMBL" id="JBJJXI010000062">
    <property type="protein sequence ID" value="KAL3397591.1"/>
    <property type="molecule type" value="Genomic_DNA"/>
</dbReference>
<dbReference type="GO" id="GO:0016829">
    <property type="term" value="F:lyase activity"/>
    <property type="evidence" value="ECO:0007669"/>
    <property type="project" value="UniProtKB-KW"/>
</dbReference>
<dbReference type="InterPro" id="IPR037227">
    <property type="entry name" value="EndoU-like"/>
</dbReference>
<evidence type="ECO:0000256" key="3">
    <source>
        <dbReference type="ARBA" id="ARBA00011245"/>
    </source>
</evidence>
<evidence type="ECO:0000256" key="10">
    <source>
        <dbReference type="ARBA" id="ARBA00023239"/>
    </source>
</evidence>
<keyword evidence="7 11" id="KW-0378">Hydrolase</keyword>
<sequence length="277" mass="32741">MHVIQSLFYCLLFVFTFHYVKGYQHHHYHHHHHNNHNNHQPVDEIGSPISTKELRKVSEVIFELLPSGLFTSIDVNYQGQRETKDAKDEAPEPLFFVPLDLFEVLPPIELMRKLYDNYNLNSHYHEHVTLEEDIEENQFINSLLEQELLVYTMDFLASKGYFAKNFHEYKRILKDLWFRRFSRFNETALGSSGFEHVFLVEKKHNRYITGLHNWIFFADEENSNKANYLGYVAKVDLHKMNFPSTWYKLGIRNAKVRPRGSHRRGNIVSAGVADDNG</sequence>
<keyword evidence="4 11" id="KW-0540">Nuclease</keyword>
<keyword evidence="10" id="KW-0456">Lyase</keyword>
<evidence type="ECO:0000313" key="13">
    <source>
        <dbReference type="EMBL" id="KAL3397591.1"/>
    </source>
</evidence>
<keyword evidence="11" id="KW-0732">Signal</keyword>
<feature type="domain" description="EndoU" evidence="12">
    <location>
        <begin position="50"/>
        <end position="277"/>
    </location>
</feature>
<dbReference type="Proteomes" id="UP001627154">
    <property type="component" value="Unassembled WGS sequence"/>
</dbReference>
<evidence type="ECO:0000256" key="1">
    <source>
        <dbReference type="ARBA" id="ARBA00001936"/>
    </source>
</evidence>
<keyword evidence="8 11" id="KW-0694">RNA-binding</keyword>
<dbReference type="GO" id="GO:0016787">
    <property type="term" value="F:hydrolase activity"/>
    <property type="evidence" value="ECO:0007669"/>
    <property type="project" value="UniProtKB-KW"/>
</dbReference>
<dbReference type="PANTHER" id="PTHR12439:SF42">
    <property type="entry name" value="ENDORIBONUCLEASE-RELATED"/>
    <property type="match status" value="1"/>
</dbReference>